<keyword evidence="2 4" id="KW-0371">Homeobox</keyword>
<dbReference type="CDD" id="cd00086">
    <property type="entry name" value="homeodomain"/>
    <property type="match status" value="1"/>
</dbReference>
<keyword evidence="3 4" id="KW-0539">Nucleus</keyword>
<accession>A0A401PXB8</accession>
<dbReference type="OMA" id="MKNTKSH"/>
<dbReference type="PROSITE" id="PS00027">
    <property type="entry name" value="HOMEOBOX_1"/>
    <property type="match status" value="1"/>
</dbReference>
<dbReference type="STRING" id="75743.A0A401PXB8"/>
<comment type="subcellular location">
    <subcellularLocation>
        <location evidence="4 5">Nucleus</location>
    </subcellularLocation>
</comment>
<evidence type="ECO:0000256" key="1">
    <source>
        <dbReference type="ARBA" id="ARBA00023125"/>
    </source>
</evidence>
<evidence type="ECO:0000256" key="4">
    <source>
        <dbReference type="PROSITE-ProRule" id="PRU00108"/>
    </source>
</evidence>
<organism evidence="8 9">
    <name type="scientific">Scyliorhinus torazame</name>
    <name type="common">Cloudy catshark</name>
    <name type="synonym">Catulus torazame</name>
    <dbReference type="NCBI Taxonomy" id="75743"/>
    <lineage>
        <taxon>Eukaryota</taxon>
        <taxon>Metazoa</taxon>
        <taxon>Chordata</taxon>
        <taxon>Craniata</taxon>
        <taxon>Vertebrata</taxon>
        <taxon>Chondrichthyes</taxon>
        <taxon>Elasmobranchii</taxon>
        <taxon>Galeomorphii</taxon>
        <taxon>Galeoidea</taxon>
        <taxon>Carcharhiniformes</taxon>
        <taxon>Scyliorhinidae</taxon>
        <taxon>Scyliorhinus</taxon>
    </lineage>
</organism>
<proteinExistence type="predicted"/>
<dbReference type="GO" id="GO:0045944">
    <property type="term" value="P:positive regulation of transcription by RNA polymerase II"/>
    <property type="evidence" value="ECO:0007669"/>
    <property type="project" value="UniProtKB-ARBA"/>
</dbReference>
<dbReference type="PANTHER" id="PTHR45664:SF12">
    <property type="entry name" value="PANCREAS_DUODENUM HOMEOBOX PROTEIN 1"/>
    <property type="match status" value="1"/>
</dbReference>
<dbReference type="GO" id="GO:0003309">
    <property type="term" value="P:type B pancreatic cell differentiation"/>
    <property type="evidence" value="ECO:0007669"/>
    <property type="project" value="UniProtKB-ARBA"/>
</dbReference>
<evidence type="ECO:0000313" key="8">
    <source>
        <dbReference type="EMBL" id="GCB77775.1"/>
    </source>
</evidence>
<evidence type="ECO:0000256" key="5">
    <source>
        <dbReference type="RuleBase" id="RU000682"/>
    </source>
</evidence>
<keyword evidence="9" id="KW-1185">Reference proteome</keyword>
<gene>
    <name evidence="8" type="ORF">scyTo_0015708</name>
</gene>
<dbReference type="EMBL" id="BFAA01009043">
    <property type="protein sequence ID" value="GCB77775.1"/>
    <property type="molecule type" value="Genomic_DNA"/>
</dbReference>
<dbReference type="Gene3D" id="1.10.10.60">
    <property type="entry name" value="Homeodomain-like"/>
    <property type="match status" value="1"/>
</dbReference>
<dbReference type="Proteomes" id="UP000288216">
    <property type="component" value="Unassembled WGS sequence"/>
</dbReference>
<evidence type="ECO:0000256" key="2">
    <source>
        <dbReference type="ARBA" id="ARBA00023155"/>
    </source>
</evidence>
<reference evidence="8 9" key="1">
    <citation type="journal article" date="2018" name="Nat. Ecol. Evol.">
        <title>Shark genomes provide insights into elasmobranch evolution and the origin of vertebrates.</title>
        <authorList>
            <person name="Hara Y"/>
            <person name="Yamaguchi K"/>
            <person name="Onimaru K"/>
            <person name="Kadota M"/>
            <person name="Koyanagi M"/>
            <person name="Keeley SD"/>
            <person name="Tatsumi K"/>
            <person name="Tanaka K"/>
            <person name="Motone F"/>
            <person name="Kageyama Y"/>
            <person name="Nozu R"/>
            <person name="Adachi N"/>
            <person name="Nishimura O"/>
            <person name="Nakagawa R"/>
            <person name="Tanegashima C"/>
            <person name="Kiyatake I"/>
            <person name="Matsumoto R"/>
            <person name="Murakumo K"/>
            <person name="Nishida K"/>
            <person name="Terakita A"/>
            <person name="Kuratani S"/>
            <person name="Sato K"/>
            <person name="Hyodo S Kuraku.S."/>
        </authorList>
    </citation>
    <scope>NUCLEOTIDE SEQUENCE [LARGE SCALE GENOMIC DNA]</scope>
</reference>
<dbReference type="SMART" id="SM00389">
    <property type="entry name" value="HOX"/>
    <property type="match status" value="1"/>
</dbReference>
<feature type="DNA-binding region" description="Homeobox" evidence="4">
    <location>
        <begin position="124"/>
        <end position="183"/>
    </location>
</feature>
<dbReference type="GO" id="GO:0005634">
    <property type="term" value="C:nucleus"/>
    <property type="evidence" value="ECO:0007669"/>
    <property type="project" value="UniProtKB-SubCell"/>
</dbReference>
<evidence type="ECO:0000256" key="3">
    <source>
        <dbReference type="ARBA" id="ARBA00023242"/>
    </source>
</evidence>
<comment type="caution">
    <text evidence="8">The sequence shown here is derived from an EMBL/GenBank/DDBJ whole genome shotgun (WGS) entry which is preliminary data.</text>
</comment>
<dbReference type="SUPFAM" id="SSF46689">
    <property type="entry name" value="Homeodomain-like"/>
    <property type="match status" value="1"/>
</dbReference>
<dbReference type="GO" id="GO:0000978">
    <property type="term" value="F:RNA polymerase II cis-regulatory region sequence-specific DNA binding"/>
    <property type="evidence" value="ECO:0007669"/>
    <property type="project" value="TreeGrafter"/>
</dbReference>
<dbReference type="GO" id="GO:0000981">
    <property type="term" value="F:DNA-binding transcription factor activity, RNA polymerase II-specific"/>
    <property type="evidence" value="ECO:0007669"/>
    <property type="project" value="InterPro"/>
</dbReference>
<dbReference type="InterPro" id="IPR017970">
    <property type="entry name" value="Homeobox_CS"/>
</dbReference>
<dbReference type="AlphaFoldDB" id="A0A401PXB8"/>
<dbReference type="OrthoDB" id="6159439at2759"/>
<feature type="region of interest" description="Disordered" evidence="6">
    <location>
        <begin position="185"/>
        <end position="205"/>
    </location>
</feature>
<name>A0A401PXB8_SCYTO</name>
<dbReference type="InterPro" id="IPR009057">
    <property type="entry name" value="Homeodomain-like_sf"/>
</dbReference>
<evidence type="ECO:0000259" key="7">
    <source>
        <dbReference type="PROSITE" id="PS50071"/>
    </source>
</evidence>
<dbReference type="InterPro" id="IPR001356">
    <property type="entry name" value="HD"/>
</dbReference>
<dbReference type="PANTHER" id="PTHR45664">
    <property type="entry name" value="PROTEIN ZERKNUELLT 1-RELATED"/>
    <property type="match status" value="1"/>
</dbReference>
<protein>
    <recommendedName>
        <fullName evidence="7">Homeobox domain-containing protein</fullName>
    </recommendedName>
</protein>
<dbReference type="FunFam" id="1.10.10.60:FF:000176">
    <property type="entry name" value="pancreas/duodenum homeobox protein 1"/>
    <property type="match status" value="1"/>
</dbReference>
<sequence length="239" mass="27333">MLDTISAMDGAVDYLENACQYQRAEYAQNPPACVYARTPQPSLLRSCFGDLNEQNVTDFTGYDAAPDPKCGYISQHNDFSTGRGDNLQPQGRYPFPWMKNTKSHAYSWRDQWEGNNFTMDVDEGKRTRTAYTRGQLLELEKEFHFNKYISRPRRIELAAMLTLTERHIKIWFQNRRMKWKKEEAKRQTKTNCSKPEAALGDKCSGEATVGSHSGDAFKNMDNDFSVTGINNDIGLLLTS</sequence>
<dbReference type="PROSITE" id="PS50071">
    <property type="entry name" value="HOMEOBOX_2"/>
    <property type="match status" value="1"/>
</dbReference>
<dbReference type="InterPro" id="IPR020479">
    <property type="entry name" value="HD_metazoa"/>
</dbReference>
<keyword evidence="1 4" id="KW-0238">DNA-binding</keyword>
<evidence type="ECO:0000313" key="9">
    <source>
        <dbReference type="Proteomes" id="UP000288216"/>
    </source>
</evidence>
<feature type="domain" description="Homeobox" evidence="7">
    <location>
        <begin position="122"/>
        <end position="182"/>
    </location>
</feature>
<dbReference type="Pfam" id="PF00046">
    <property type="entry name" value="Homeodomain"/>
    <property type="match status" value="1"/>
</dbReference>
<evidence type="ECO:0000256" key="6">
    <source>
        <dbReference type="SAM" id="MobiDB-lite"/>
    </source>
</evidence>
<dbReference type="PRINTS" id="PR00024">
    <property type="entry name" value="HOMEOBOX"/>
</dbReference>